<accession>A0A1G7ZHF1</accession>
<name>A0A1G7ZHF1_9PSEU</name>
<dbReference type="AlphaFoldDB" id="A0A1G7ZHF1"/>
<dbReference type="Proteomes" id="UP000199623">
    <property type="component" value="Unassembled WGS sequence"/>
</dbReference>
<evidence type="ECO:0000313" key="2">
    <source>
        <dbReference type="Proteomes" id="UP000199623"/>
    </source>
</evidence>
<keyword evidence="2" id="KW-1185">Reference proteome</keyword>
<reference evidence="2" key="1">
    <citation type="submission" date="2016-10" db="EMBL/GenBank/DDBJ databases">
        <authorList>
            <person name="Varghese N."/>
            <person name="Submissions S."/>
        </authorList>
    </citation>
    <scope>NUCLEOTIDE SEQUENCE [LARGE SCALE GENOMIC DNA]</scope>
    <source>
        <strain evidence="2">CGMCC 4.3506</strain>
    </source>
</reference>
<sequence length="252" mass="28412">MSAPVCLPSWGHTWVDLPVLRLPSPGEDLIPCGSGCYQIPIHISAPSDPVERAVHRWFLGHHGAFLVWRFLADSLDRLIREHDSELVRLAALGYDAYSVMFAYAGSCSREVYEDVIRPMMVTFDPAFSGRWARDYEPLPGLLRRVRTALGPVAAEPLFSASKANLVAHMEVMRKLVPDGQSLLRESGRTRVPTTDAERARFDEFFLVSRENVCVSRYAAHRTAVLTAIDQDLAEQPLRPEYRDTLRTLLTHL</sequence>
<proteinExistence type="predicted"/>
<organism evidence="1 2">
    <name type="scientific">Lentzea fradiae</name>
    <dbReference type="NCBI Taxonomy" id="200378"/>
    <lineage>
        <taxon>Bacteria</taxon>
        <taxon>Bacillati</taxon>
        <taxon>Actinomycetota</taxon>
        <taxon>Actinomycetes</taxon>
        <taxon>Pseudonocardiales</taxon>
        <taxon>Pseudonocardiaceae</taxon>
        <taxon>Lentzea</taxon>
    </lineage>
</organism>
<dbReference type="STRING" id="200378.SAMN05216553_115185"/>
<gene>
    <name evidence="1" type="ORF">SAMN05216553_115185</name>
</gene>
<dbReference type="EMBL" id="FNCC01000015">
    <property type="protein sequence ID" value="SDH08128.1"/>
    <property type="molecule type" value="Genomic_DNA"/>
</dbReference>
<dbReference type="RefSeq" id="WP_090056015.1">
    <property type="nucleotide sequence ID" value="NZ_FNCC01000015.1"/>
</dbReference>
<dbReference type="OrthoDB" id="3687546at2"/>
<evidence type="ECO:0000313" key="1">
    <source>
        <dbReference type="EMBL" id="SDH08128.1"/>
    </source>
</evidence>
<protein>
    <submittedName>
        <fullName evidence="1">Uncharacterized protein</fullName>
    </submittedName>
</protein>